<evidence type="ECO:0000256" key="1">
    <source>
        <dbReference type="SAM" id="MobiDB-lite"/>
    </source>
</evidence>
<gene>
    <name evidence="3" type="ORF">SEPMUDRAFT_86888</name>
</gene>
<feature type="compositionally biased region" description="Basic and acidic residues" evidence="1">
    <location>
        <begin position="229"/>
        <end position="239"/>
    </location>
</feature>
<organism evidence="3 4">
    <name type="scientific">Sphaerulina musiva (strain SO2202)</name>
    <name type="common">Poplar stem canker fungus</name>
    <name type="synonym">Septoria musiva</name>
    <dbReference type="NCBI Taxonomy" id="692275"/>
    <lineage>
        <taxon>Eukaryota</taxon>
        <taxon>Fungi</taxon>
        <taxon>Dikarya</taxon>
        <taxon>Ascomycota</taxon>
        <taxon>Pezizomycotina</taxon>
        <taxon>Dothideomycetes</taxon>
        <taxon>Dothideomycetidae</taxon>
        <taxon>Mycosphaerellales</taxon>
        <taxon>Mycosphaerellaceae</taxon>
        <taxon>Sphaerulina</taxon>
    </lineage>
</organism>
<feature type="compositionally biased region" description="Basic and acidic residues" evidence="1">
    <location>
        <begin position="210"/>
        <end position="222"/>
    </location>
</feature>
<keyword evidence="4" id="KW-1185">Reference proteome</keyword>
<feature type="transmembrane region" description="Helical" evidence="2">
    <location>
        <begin position="112"/>
        <end position="139"/>
    </location>
</feature>
<evidence type="ECO:0000256" key="2">
    <source>
        <dbReference type="SAM" id="Phobius"/>
    </source>
</evidence>
<name>N1QIT3_SPHMS</name>
<protein>
    <submittedName>
        <fullName evidence="3">Uncharacterized protein</fullName>
    </submittedName>
</protein>
<dbReference type="OMA" id="FATERPY"/>
<dbReference type="EMBL" id="KB456265">
    <property type="protein sequence ID" value="EMF11730.1"/>
    <property type="molecule type" value="Genomic_DNA"/>
</dbReference>
<dbReference type="HOGENOM" id="CLU_085422_0_0_1"/>
<sequence>MADQLKTASAGVQEKGSEATEGTPLNGIQEKAQAGSDKVLSSLDGIASKIFTKGQSMIDAIFPPEKRAAFVARLQDFMLRNPKLSAFLGMNLALTGVPLGLFVLFTLSVFIFALVVALIIGLLAAVLFTAFMVCIALFFVLPTVMFTTGAACFLFLWGLGGYHLLKWANGDSQGGEPKQVPEGSAIGDHLDRLTGGRLSGFMEGARSQTAKKDLSGYNDRHTKPANTSEKSHDHSEPQKELTGATTKVTDATSGVQSTATNALKPAAYVKGGLKGSTGLGI</sequence>
<dbReference type="eggNOG" id="ENOG502S8KA">
    <property type="taxonomic scope" value="Eukaryota"/>
</dbReference>
<feature type="transmembrane region" description="Helical" evidence="2">
    <location>
        <begin position="145"/>
        <end position="165"/>
    </location>
</feature>
<proteinExistence type="predicted"/>
<dbReference type="Pfam" id="PF16015">
    <property type="entry name" value="Promethin"/>
    <property type="match status" value="1"/>
</dbReference>
<feature type="region of interest" description="Disordered" evidence="1">
    <location>
        <begin position="1"/>
        <end position="27"/>
    </location>
</feature>
<reference evidence="3 4" key="1">
    <citation type="journal article" date="2012" name="PLoS Pathog.">
        <title>Diverse lifestyles and strategies of plant pathogenesis encoded in the genomes of eighteen Dothideomycetes fungi.</title>
        <authorList>
            <person name="Ohm R.A."/>
            <person name="Feau N."/>
            <person name="Henrissat B."/>
            <person name="Schoch C.L."/>
            <person name="Horwitz B.A."/>
            <person name="Barry K.W."/>
            <person name="Condon B.J."/>
            <person name="Copeland A.C."/>
            <person name="Dhillon B."/>
            <person name="Glaser F."/>
            <person name="Hesse C.N."/>
            <person name="Kosti I."/>
            <person name="LaButti K."/>
            <person name="Lindquist E.A."/>
            <person name="Lucas S."/>
            <person name="Salamov A.A."/>
            <person name="Bradshaw R.E."/>
            <person name="Ciuffetti L."/>
            <person name="Hamelin R.C."/>
            <person name="Kema G.H.J."/>
            <person name="Lawrence C."/>
            <person name="Scott J.A."/>
            <person name="Spatafora J.W."/>
            <person name="Turgeon B.G."/>
            <person name="de Wit P.J.G.M."/>
            <person name="Zhong S."/>
            <person name="Goodwin S.B."/>
            <person name="Grigoriev I.V."/>
        </authorList>
    </citation>
    <scope>NUCLEOTIDE SEQUENCE [LARGE SCALE GENOMIC DNA]</scope>
    <source>
        <strain evidence="3 4">SO2202</strain>
    </source>
</reference>
<keyword evidence="2" id="KW-0472">Membrane</keyword>
<dbReference type="AlphaFoldDB" id="N1QIT3"/>
<dbReference type="GeneID" id="27907562"/>
<dbReference type="STRING" id="692275.N1QIT3"/>
<dbReference type="Proteomes" id="UP000016931">
    <property type="component" value="Unassembled WGS sequence"/>
</dbReference>
<keyword evidence="2" id="KW-0812">Transmembrane</keyword>
<feature type="transmembrane region" description="Helical" evidence="2">
    <location>
        <begin position="84"/>
        <end position="105"/>
    </location>
</feature>
<evidence type="ECO:0000313" key="4">
    <source>
        <dbReference type="Proteomes" id="UP000016931"/>
    </source>
</evidence>
<dbReference type="OrthoDB" id="10263824at2759"/>
<keyword evidence="2" id="KW-1133">Transmembrane helix</keyword>
<accession>N1QIT3</accession>
<evidence type="ECO:0000313" key="3">
    <source>
        <dbReference type="EMBL" id="EMF11730.1"/>
    </source>
</evidence>
<feature type="compositionally biased region" description="Polar residues" evidence="1">
    <location>
        <begin position="243"/>
        <end position="256"/>
    </location>
</feature>
<feature type="region of interest" description="Disordered" evidence="1">
    <location>
        <begin position="208"/>
        <end position="256"/>
    </location>
</feature>
<dbReference type="RefSeq" id="XP_016759851.1">
    <property type="nucleotide sequence ID" value="XM_016910425.1"/>
</dbReference>